<dbReference type="PROSITE" id="PS51819">
    <property type="entry name" value="VOC"/>
    <property type="match status" value="1"/>
</dbReference>
<evidence type="ECO:0000313" key="3">
    <source>
        <dbReference type="Proteomes" id="UP001646157"/>
    </source>
</evidence>
<protein>
    <submittedName>
        <fullName evidence="2">Catechol 2,3-dioxygenase-like lactoylglutathione lyase family enzyme</fullName>
    </submittedName>
</protein>
<evidence type="ECO:0000313" key="2">
    <source>
        <dbReference type="EMBL" id="MBM7587328.1"/>
    </source>
</evidence>
<accession>A0ABS2NHN3</accession>
<feature type="domain" description="VOC" evidence="1">
    <location>
        <begin position="5"/>
        <end position="124"/>
    </location>
</feature>
<dbReference type="PANTHER" id="PTHR21366">
    <property type="entry name" value="GLYOXALASE FAMILY PROTEIN"/>
    <property type="match status" value="1"/>
</dbReference>
<dbReference type="InterPro" id="IPR050383">
    <property type="entry name" value="GlyoxalaseI/FosfomycinResist"/>
</dbReference>
<dbReference type="InterPro" id="IPR029068">
    <property type="entry name" value="Glyas_Bleomycin-R_OHBP_Dase"/>
</dbReference>
<dbReference type="Proteomes" id="UP001646157">
    <property type="component" value="Unassembled WGS sequence"/>
</dbReference>
<dbReference type="Pfam" id="PF00903">
    <property type="entry name" value="Glyoxalase"/>
    <property type="match status" value="1"/>
</dbReference>
<reference evidence="2 3" key="1">
    <citation type="submission" date="2021-01" db="EMBL/GenBank/DDBJ databases">
        <title>Genomic Encyclopedia of Type Strains, Phase IV (KMG-IV): sequencing the most valuable type-strain genomes for metagenomic binning, comparative biology and taxonomic classification.</title>
        <authorList>
            <person name="Goeker M."/>
        </authorList>
    </citation>
    <scope>NUCLEOTIDE SEQUENCE [LARGE SCALE GENOMIC DNA]</scope>
    <source>
        <strain evidence="2 3">DSM 24834</strain>
    </source>
</reference>
<organism evidence="2 3">
    <name type="scientific">Rossellomorea pakistanensis</name>
    <dbReference type="NCBI Taxonomy" id="992288"/>
    <lineage>
        <taxon>Bacteria</taxon>
        <taxon>Bacillati</taxon>
        <taxon>Bacillota</taxon>
        <taxon>Bacilli</taxon>
        <taxon>Bacillales</taxon>
        <taxon>Bacillaceae</taxon>
        <taxon>Rossellomorea</taxon>
    </lineage>
</organism>
<name>A0ABS2NHN3_9BACI</name>
<dbReference type="InterPro" id="IPR004360">
    <property type="entry name" value="Glyas_Fos-R_dOase_dom"/>
</dbReference>
<gene>
    <name evidence="2" type="ORF">JOC86_003901</name>
</gene>
<comment type="caution">
    <text evidence="2">The sequence shown here is derived from an EMBL/GenBank/DDBJ whole genome shotgun (WGS) entry which is preliminary data.</text>
</comment>
<dbReference type="EMBL" id="JAFBDZ010000004">
    <property type="protein sequence ID" value="MBM7587328.1"/>
    <property type="molecule type" value="Genomic_DNA"/>
</dbReference>
<proteinExistence type="predicted"/>
<keyword evidence="3" id="KW-1185">Reference proteome</keyword>
<dbReference type="SUPFAM" id="SSF54593">
    <property type="entry name" value="Glyoxalase/Bleomycin resistance protein/Dihydroxybiphenyl dioxygenase"/>
    <property type="match status" value="1"/>
</dbReference>
<sequence length="127" mass="14735">MEYTGIHHVSLIVTDLERAKHFYGKIIGFEEIERPNFDTRGAWYQIGNTQLHLIVYHEGKTLRGTVELDSADGHFAIRVTDIEAFIKRMEDHHVSKLTIPSNAAGWYQVYVSDPDGNLIEFHYHHEE</sequence>
<dbReference type="PANTHER" id="PTHR21366:SF22">
    <property type="entry name" value="VOC DOMAIN-CONTAINING PROTEIN"/>
    <property type="match status" value="1"/>
</dbReference>
<dbReference type="InterPro" id="IPR037523">
    <property type="entry name" value="VOC_core"/>
</dbReference>
<evidence type="ECO:0000259" key="1">
    <source>
        <dbReference type="PROSITE" id="PS51819"/>
    </source>
</evidence>
<dbReference type="Gene3D" id="3.10.180.10">
    <property type="entry name" value="2,3-Dihydroxybiphenyl 1,2-Dioxygenase, domain 1"/>
    <property type="match status" value="1"/>
</dbReference>
<dbReference type="RefSeq" id="WP_205174512.1">
    <property type="nucleotide sequence ID" value="NZ_JAFBDZ010000004.1"/>
</dbReference>